<evidence type="ECO:0000313" key="3">
    <source>
        <dbReference type="Proteomes" id="UP000092498"/>
    </source>
</evidence>
<proteinExistence type="predicted"/>
<dbReference type="Proteomes" id="UP000092498">
    <property type="component" value="Chromosome"/>
</dbReference>
<sequence>MIDEQIGAYLDDELDASQRDVLRRRLSVEAAAAERLDAFARVDSQLRGALAVSPSPSEDPLASKLRSFRRTARQGQWRRQVSALIGVCILGVGVGAGFGHFYAPHGRALPADVIAALDEAPSGQMRSSLSGEISLTQTINTDAGVCRQAQLLTLTGSFALLACRDGQSWVSVASVTTASPSSGHGMSMEAQASIFEAVLAARGTPVLVGADEESERINAHWRVRSSN</sequence>
<accession>A0A1B1AGL4</accession>
<reference evidence="2 3" key="1">
    <citation type="submission" date="2015-11" db="EMBL/GenBank/DDBJ databases">
        <title>Whole-Genome Sequence of Candidatus Oderbacter manganicum from the National Park Lower Oder Valley, Germany.</title>
        <authorList>
            <person name="Braun B."/>
            <person name="Liere K."/>
            <person name="Szewzyk U."/>
        </authorList>
    </citation>
    <scope>NUCLEOTIDE SEQUENCE [LARGE SCALE GENOMIC DNA]</scope>
    <source>
        <strain evidence="2 3">OTSz_A_272</strain>
    </source>
</reference>
<keyword evidence="1" id="KW-1133">Transmembrane helix</keyword>
<name>A0A1B1AGL4_9PROT</name>
<gene>
    <name evidence="2" type="ORF">ATE48_07130</name>
</gene>
<keyword evidence="1" id="KW-0472">Membrane</keyword>
<keyword evidence="1" id="KW-0812">Transmembrane</keyword>
<dbReference type="EMBL" id="CP013244">
    <property type="protein sequence ID" value="ANP45706.1"/>
    <property type="molecule type" value="Genomic_DNA"/>
</dbReference>
<protein>
    <recommendedName>
        <fullName evidence="4">Zinc-finger domain-containing protein</fullName>
    </recommendedName>
</protein>
<evidence type="ECO:0008006" key="4">
    <source>
        <dbReference type="Google" id="ProtNLM"/>
    </source>
</evidence>
<dbReference type="STRING" id="1759059.ATE48_07130"/>
<feature type="transmembrane region" description="Helical" evidence="1">
    <location>
        <begin position="81"/>
        <end position="103"/>
    </location>
</feature>
<keyword evidence="3" id="KW-1185">Reference proteome</keyword>
<organism evidence="2 3">
    <name type="scientific">Candidatus Viadribacter manganicus</name>
    <dbReference type="NCBI Taxonomy" id="1759059"/>
    <lineage>
        <taxon>Bacteria</taxon>
        <taxon>Pseudomonadati</taxon>
        <taxon>Pseudomonadota</taxon>
        <taxon>Alphaproteobacteria</taxon>
        <taxon>Hyphomonadales</taxon>
        <taxon>Hyphomonadaceae</taxon>
        <taxon>Candidatus Viadribacter</taxon>
    </lineage>
</organism>
<evidence type="ECO:0000256" key="1">
    <source>
        <dbReference type="SAM" id="Phobius"/>
    </source>
</evidence>
<dbReference type="KEGG" id="cbot:ATE48_07130"/>
<evidence type="ECO:0000313" key="2">
    <source>
        <dbReference type="EMBL" id="ANP45706.1"/>
    </source>
</evidence>
<dbReference type="RefSeq" id="WP_066769461.1">
    <property type="nucleotide sequence ID" value="NZ_CP013244.1"/>
</dbReference>
<dbReference type="AlphaFoldDB" id="A0A1B1AGL4"/>
<dbReference type="InParanoid" id="A0A1B1AGL4"/>